<dbReference type="Proteomes" id="UP000007517">
    <property type="component" value="Chromosome"/>
</dbReference>
<dbReference type="KEGG" id="bsd:BLASA_4023"/>
<dbReference type="Pfam" id="PF03364">
    <property type="entry name" value="Polyketide_cyc"/>
    <property type="match status" value="1"/>
</dbReference>
<dbReference type="Gene3D" id="3.30.530.20">
    <property type="match status" value="1"/>
</dbReference>
<dbReference type="InterPro" id="IPR047137">
    <property type="entry name" value="ORF3"/>
</dbReference>
<keyword evidence="4" id="KW-1185">Reference proteome</keyword>
<dbReference type="PANTHER" id="PTHR33824:SF7">
    <property type="entry name" value="POLYKETIDE CYCLASE_DEHYDRASE AND LIPID TRANSPORT SUPERFAMILY PROTEIN"/>
    <property type="match status" value="1"/>
</dbReference>
<gene>
    <name evidence="3" type="ordered locus">BLASA_4023</name>
</gene>
<reference evidence="3 4" key="1">
    <citation type="journal article" date="2012" name="J. Bacteriol.">
        <title>Genome Sequence of Blastococcus saxobsidens DD2, a Stone-Inhabiting Bacterium.</title>
        <authorList>
            <person name="Chouaia B."/>
            <person name="Crotti E."/>
            <person name="Brusetti L."/>
            <person name="Daffonchio D."/>
            <person name="Essoussi I."/>
            <person name="Nouioui I."/>
            <person name="Sbissi I."/>
            <person name="Ghodhbane-Gtari F."/>
            <person name="Gtari M."/>
            <person name="Vacherie B."/>
            <person name="Barbe V."/>
            <person name="Medigue C."/>
            <person name="Gury J."/>
            <person name="Pujic P."/>
            <person name="Normand P."/>
        </authorList>
    </citation>
    <scope>NUCLEOTIDE SEQUENCE [LARGE SCALE GENOMIC DNA]</scope>
    <source>
        <strain evidence="3 4">DD2</strain>
    </source>
</reference>
<dbReference type="EMBL" id="FO117623">
    <property type="protein sequence ID" value="CCG04851.1"/>
    <property type="molecule type" value="Genomic_DNA"/>
</dbReference>
<protein>
    <submittedName>
        <fullName evidence="3">Cyclase/dehydrase</fullName>
    </submittedName>
</protein>
<dbReference type="InterPro" id="IPR023393">
    <property type="entry name" value="START-like_dom_sf"/>
</dbReference>
<name>H6RJZ5_BLASD</name>
<accession>H6RJZ5</accession>
<dbReference type="STRING" id="1146883.BLASA_4023"/>
<feature type="domain" description="Coenzyme Q-binding protein COQ10 START" evidence="2">
    <location>
        <begin position="154"/>
        <end position="279"/>
    </location>
</feature>
<dbReference type="RefSeq" id="WP_014377724.1">
    <property type="nucleotide sequence ID" value="NC_016943.1"/>
</dbReference>
<evidence type="ECO:0000313" key="4">
    <source>
        <dbReference type="Proteomes" id="UP000007517"/>
    </source>
</evidence>
<evidence type="ECO:0000313" key="3">
    <source>
        <dbReference type="EMBL" id="CCG04851.1"/>
    </source>
</evidence>
<dbReference type="InterPro" id="IPR005031">
    <property type="entry name" value="COQ10_START"/>
</dbReference>
<reference evidence="4" key="2">
    <citation type="submission" date="2012-02" db="EMBL/GenBank/DDBJ databases">
        <title>Complete genome sequence of Blastococcus saxobsidens strain DD2.</title>
        <authorList>
            <person name="Genoscope."/>
        </authorList>
    </citation>
    <scope>NUCLEOTIDE SEQUENCE [LARGE SCALE GENOMIC DNA]</scope>
    <source>
        <strain evidence="4">DD2</strain>
    </source>
</reference>
<dbReference type="CDD" id="cd07817">
    <property type="entry name" value="SRPBCC_8"/>
    <property type="match status" value="1"/>
</dbReference>
<dbReference type="AlphaFoldDB" id="H6RJZ5"/>
<dbReference type="SUPFAM" id="SSF55961">
    <property type="entry name" value="Bet v1-like"/>
    <property type="match status" value="1"/>
</dbReference>
<dbReference type="PANTHER" id="PTHR33824">
    <property type="entry name" value="POLYKETIDE CYCLASE/DEHYDRASE AND LIPID TRANSPORT SUPERFAMILY PROTEIN"/>
    <property type="match status" value="1"/>
</dbReference>
<organism evidence="3 4">
    <name type="scientific">Blastococcus saxobsidens (strain DD2)</name>
    <dbReference type="NCBI Taxonomy" id="1146883"/>
    <lineage>
        <taxon>Bacteria</taxon>
        <taxon>Bacillati</taxon>
        <taxon>Actinomycetota</taxon>
        <taxon>Actinomycetes</taxon>
        <taxon>Geodermatophilales</taxon>
        <taxon>Geodermatophilaceae</taxon>
        <taxon>Blastococcus</taxon>
    </lineage>
</organism>
<sequence length="316" mass="33565">MSSSRSRPGLRRTARVLGLASTGLGVAMLRDPKGVARVSGVDDSATALSVIPLVGARELLHALPLLAGRPGWAWTRVAGDAVDLTAMGIALSHRSGDRGRRLRNATAAVAGLAALDLLTAARSRRSGSRSSTRELLPGSAPWKGAIDVSAATTVNRTPEEVYRYWRDFAHLPEFMAHVREVRTLDGGARSHWVAEAPGKLSVEWDAEVVEDSPGELIRWRSLPGAGIENAGSVGFRPAPGGRGTEVRVRLAYAQPGGRLGKVVAGLFGESPEQQVRDDLTRFKQVLETGHVVRSEGTPHGLEAGRLAAQRPAAPRS</sequence>
<dbReference type="OrthoDB" id="3695445at2"/>
<evidence type="ECO:0000256" key="1">
    <source>
        <dbReference type="SAM" id="MobiDB-lite"/>
    </source>
</evidence>
<feature type="region of interest" description="Disordered" evidence="1">
    <location>
        <begin position="293"/>
        <end position="316"/>
    </location>
</feature>
<evidence type="ECO:0000259" key="2">
    <source>
        <dbReference type="Pfam" id="PF03364"/>
    </source>
</evidence>
<dbReference type="eggNOG" id="COG5637">
    <property type="taxonomic scope" value="Bacteria"/>
</dbReference>
<dbReference type="HOGENOM" id="CLU_068026_0_0_11"/>
<proteinExistence type="predicted"/>